<name>A0A699J544_TANCI</name>
<proteinExistence type="predicted"/>
<comment type="caution">
    <text evidence="1">The sequence shown here is derived from an EMBL/GenBank/DDBJ whole genome shotgun (WGS) entry which is preliminary data.</text>
</comment>
<organism evidence="1">
    <name type="scientific">Tanacetum cinerariifolium</name>
    <name type="common">Dalmatian daisy</name>
    <name type="synonym">Chrysanthemum cinerariifolium</name>
    <dbReference type="NCBI Taxonomy" id="118510"/>
    <lineage>
        <taxon>Eukaryota</taxon>
        <taxon>Viridiplantae</taxon>
        <taxon>Streptophyta</taxon>
        <taxon>Embryophyta</taxon>
        <taxon>Tracheophyta</taxon>
        <taxon>Spermatophyta</taxon>
        <taxon>Magnoliopsida</taxon>
        <taxon>eudicotyledons</taxon>
        <taxon>Gunneridae</taxon>
        <taxon>Pentapetalae</taxon>
        <taxon>asterids</taxon>
        <taxon>campanulids</taxon>
        <taxon>Asterales</taxon>
        <taxon>Asteraceae</taxon>
        <taxon>Asteroideae</taxon>
        <taxon>Anthemideae</taxon>
        <taxon>Anthemidinae</taxon>
        <taxon>Tanacetum</taxon>
    </lineage>
</organism>
<sequence>MVGPVVDEIIEPIVEMEEQEVNEEWLMATVTSPPMPVVPPPSTYEVGGLSTATAKGQSFTLLALGFRVSDAEVADDIAIWEIDSRVSAVEGQVIMGEPLSPDRMFDFPMDKPKPHPAYDFFAPRPLPGRADGGPLVDEIVEPIVEVEEQVIPLVIDMDEDIAMLFGDGDFSDDDSEGFKDEDEVWEVNEEWLMAPITPPLMPVVPPPSTYETWTAYTEGDTGGAESTYYGPKGRGDFQIKLAGEGIIGSCIAERFTDSAAAEIIAAEFCALCAMCF</sequence>
<gene>
    <name evidence="1" type="ORF">Tci_584177</name>
</gene>
<dbReference type="AlphaFoldDB" id="A0A699J544"/>
<reference evidence="1" key="1">
    <citation type="journal article" date="2019" name="Sci. Rep.">
        <title>Draft genome of Tanacetum cinerariifolium, the natural source of mosquito coil.</title>
        <authorList>
            <person name="Yamashiro T."/>
            <person name="Shiraishi A."/>
            <person name="Satake H."/>
            <person name="Nakayama K."/>
        </authorList>
    </citation>
    <scope>NUCLEOTIDE SEQUENCE</scope>
</reference>
<evidence type="ECO:0000313" key="1">
    <source>
        <dbReference type="EMBL" id="GFA12205.1"/>
    </source>
</evidence>
<dbReference type="EMBL" id="BKCJ010372258">
    <property type="protein sequence ID" value="GFA12205.1"/>
    <property type="molecule type" value="Genomic_DNA"/>
</dbReference>
<accession>A0A699J544</accession>
<protein>
    <submittedName>
        <fullName evidence="1">Uncharacterized protein</fullName>
    </submittedName>
</protein>